<evidence type="ECO:0000313" key="3">
    <source>
        <dbReference type="EMBL" id="TYS73868.1"/>
    </source>
</evidence>
<name>A0A1Y0CJX7_9BACI</name>
<dbReference type="EMBL" id="VTET01000002">
    <property type="protein sequence ID" value="TYS73868.1"/>
    <property type="molecule type" value="Genomic_DNA"/>
</dbReference>
<dbReference type="OrthoDB" id="1679483at2"/>
<dbReference type="Proteomes" id="UP000324517">
    <property type="component" value="Unassembled WGS sequence"/>
</dbReference>
<feature type="transmembrane region" description="Helical" evidence="1">
    <location>
        <begin position="33"/>
        <end position="49"/>
    </location>
</feature>
<keyword evidence="1" id="KW-1133">Transmembrane helix</keyword>
<proteinExistence type="predicted"/>
<feature type="transmembrane region" description="Helical" evidence="1">
    <location>
        <begin position="61"/>
        <end position="80"/>
    </location>
</feature>
<dbReference type="EMBL" id="CP020880">
    <property type="protein sequence ID" value="ART75603.1"/>
    <property type="molecule type" value="Genomic_DNA"/>
</dbReference>
<dbReference type="GeneID" id="96737975"/>
<feature type="transmembrane region" description="Helical" evidence="1">
    <location>
        <begin position="154"/>
        <end position="173"/>
    </location>
</feature>
<accession>A0A1Y0CJX7</accession>
<dbReference type="NCBIfam" id="NF041644">
    <property type="entry name" value="CBO0543_fam"/>
    <property type="match status" value="1"/>
</dbReference>
<dbReference type="RefSeq" id="WP_088017492.1">
    <property type="nucleotide sequence ID" value="NZ_CP020880.1"/>
</dbReference>
<organism evidence="3 5">
    <name type="scientific">Sutcliffiella horikoshii</name>
    <dbReference type="NCBI Taxonomy" id="79883"/>
    <lineage>
        <taxon>Bacteria</taxon>
        <taxon>Bacillati</taxon>
        <taxon>Bacillota</taxon>
        <taxon>Bacilli</taxon>
        <taxon>Bacillales</taxon>
        <taxon>Bacillaceae</taxon>
        <taxon>Sutcliffiella</taxon>
    </lineage>
</organism>
<evidence type="ECO:0000313" key="4">
    <source>
        <dbReference type="Proteomes" id="UP000195573"/>
    </source>
</evidence>
<keyword evidence="1" id="KW-0812">Transmembrane</keyword>
<feature type="transmembrane region" description="Helical" evidence="1">
    <location>
        <begin position="124"/>
        <end position="142"/>
    </location>
</feature>
<evidence type="ECO:0000313" key="5">
    <source>
        <dbReference type="Proteomes" id="UP000324517"/>
    </source>
</evidence>
<keyword evidence="1" id="KW-0472">Membrane</keyword>
<evidence type="ECO:0000256" key="1">
    <source>
        <dbReference type="SAM" id="Phobius"/>
    </source>
</evidence>
<gene>
    <name evidence="2" type="ORF">B4U37_05980</name>
    <name evidence="3" type="ORF">FZC75_06020</name>
</gene>
<dbReference type="AlphaFoldDB" id="A0A1Y0CJX7"/>
<feature type="transmembrane region" description="Helical" evidence="1">
    <location>
        <begin position="100"/>
        <end position="117"/>
    </location>
</feature>
<dbReference type="KEGG" id="bhk:B4U37_05980"/>
<reference evidence="3 5" key="2">
    <citation type="submission" date="2019-08" db="EMBL/GenBank/DDBJ databases">
        <title>Bacillus genomes from the desert of Cuatro Cienegas, Coahuila.</title>
        <authorList>
            <person name="Olmedo-Alvarez G."/>
        </authorList>
    </citation>
    <scope>NUCLEOTIDE SEQUENCE [LARGE SCALE GENOMIC DNA]</scope>
    <source>
        <strain evidence="3 5">CH98b_3T</strain>
    </source>
</reference>
<sequence length="184" mass="21707">MSIKEQYIEVFNKNQSSVQSHVNFWVEHVVFSWQWWIMVATFIICWTVFWKLKKSKHLPRITIYGLLWIIVASNLDGLGYELGLWGYTYNLSPFLPKSYVFDYCLIPITYMLLYQYFQKGKGFLYANIVLAVGASLIAEPVAQKLGLYIPFHWSKFYSVPLYIMIAYILRCITEKICRSILPKN</sequence>
<dbReference type="Proteomes" id="UP000195573">
    <property type="component" value="Chromosome"/>
</dbReference>
<keyword evidence="4" id="KW-1185">Reference proteome</keyword>
<evidence type="ECO:0000313" key="2">
    <source>
        <dbReference type="EMBL" id="ART75603.1"/>
    </source>
</evidence>
<protein>
    <submittedName>
        <fullName evidence="3">Uncharacterized protein</fullName>
    </submittedName>
</protein>
<reference evidence="2 4" key="1">
    <citation type="submission" date="2017-04" db="EMBL/GenBank/DDBJ databases">
        <title>Complete Genome Sequence of the Bacillus horikoshii 20a strain from Cuatro Cienegas, Coahuila, Mexico.</title>
        <authorList>
            <person name="Zarza E."/>
            <person name="Alcaraz L.D."/>
            <person name="Aguilar-Salinas B."/>
            <person name="Islas A."/>
            <person name="Olmedo-Alvarez G."/>
        </authorList>
    </citation>
    <scope>NUCLEOTIDE SEQUENCE [LARGE SCALE GENOMIC DNA]</scope>
    <source>
        <strain evidence="2 4">20a</strain>
    </source>
</reference>
<dbReference type="InterPro" id="IPR048147">
    <property type="entry name" value="CBO0543-like"/>
</dbReference>